<evidence type="ECO:0000313" key="13">
    <source>
        <dbReference type="Proteomes" id="UP000177097"/>
    </source>
</evidence>
<comment type="catalytic activity">
    <reaction evidence="7">
        <text>DNA(n) + a 2'-deoxyribonucleoside 5'-triphosphate = DNA(n+1) + diphosphate</text>
        <dbReference type="Rhea" id="RHEA:22508"/>
        <dbReference type="Rhea" id="RHEA-COMP:17339"/>
        <dbReference type="Rhea" id="RHEA-COMP:17340"/>
        <dbReference type="ChEBI" id="CHEBI:33019"/>
        <dbReference type="ChEBI" id="CHEBI:61560"/>
        <dbReference type="ChEBI" id="CHEBI:173112"/>
        <dbReference type="EC" id="2.7.7.7"/>
    </reaction>
</comment>
<evidence type="ECO:0000259" key="8">
    <source>
        <dbReference type="Pfam" id="PF01336"/>
    </source>
</evidence>
<evidence type="ECO:0000256" key="1">
    <source>
        <dbReference type="ARBA" id="ARBA00004496"/>
    </source>
</evidence>
<evidence type="ECO:0000259" key="10">
    <source>
        <dbReference type="Pfam" id="PF14579"/>
    </source>
</evidence>
<accession>A0A1F7TVX0</accession>
<reference evidence="12 13" key="1">
    <citation type="journal article" date="2016" name="Nat. Commun.">
        <title>Thousands of microbial genomes shed light on interconnected biogeochemical processes in an aquifer system.</title>
        <authorList>
            <person name="Anantharaman K."/>
            <person name="Brown C.T."/>
            <person name="Hug L.A."/>
            <person name="Sharon I."/>
            <person name="Castelle C.J."/>
            <person name="Probst A.J."/>
            <person name="Thomas B.C."/>
            <person name="Singh A."/>
            <person name="Wilkins M.J."/>
            <person name="Karaoz U."/>
            <person name="Brodie E.L."/>
            <person name="Williams K.H."/>
            <person name="Hubbard S.S."/>
            <person name="Banfield J.F."/>
        </authorList>
    </citation>
    <scope>NUCLEOTIDE SEQUENCE [LARGE SCALE GENOMIC DNA]</scope>
</reference>
<dbReference type="GO" id="GO:0003676">
    <property type="term" value="F:nucleic acid binding"/>
    <property type="evidence" value="ECO:0007669"/>
    <property type="project" value="InterPro"/>
</dbReference>
<feature type="domain" description="DNA polymerase helix-hairpin-helix motif" evidence="10">
    <location>
        <begin position="400"/>
        <end position="486"/>
    </location>
</feature>
<dbReference type="EMBL" id="MGDX01000034">
    <property type="protein sequence ID" value="OGL70180.1"/>
    <property type="molecule type" value="Genomic_DNA"/>
</dbReference>
<dbReference type="Gene3D" id="1.10.10.1600">
    <property type="entry name" value="Bacterial DNA polymerase III alpha subunit, thumb domain"/>
    <property type="match status" value="1"/>
</dbReference>
<evidence type="ECO:0000259" key="9">
    <source>
        <dbReference type="Pfam" id="PF07733"/>
    </source>
</evidence>
<dbReference type="InterPro" id="IPR011708">
    <property type="entry name" value="DNA_pol3_alpha_NTPase_dom"/>
</dbReference>
<dbReference type="AlphaFoldDB" id="A0A1F7TVX0"/>
<evidence type="ECO:0000256" key="2">
    <source>
        <dbReference type="ARBA" id="ARBA00012417"/>
    </source>
</evidence>
<protein>
    <recommendedName>
        <fullName evidence="2">DNA-directed DNA polymerase</fullName>
        <ecNumber evidence="2">2.7.7.7</ecNumber>
    </recommendedName>
</protein>
<dbReference type="InterPro" id="IPR004365">
    <property type="entry name" value="NA-bd_OB_tRNA"/>
</dbReference>
<name>A0A1F7TVX0_9BACT</name>
<feature type="domain" description="DNA polymerase III alpha subunit finger" evidence="11">
    <location>
        <begin position="162"/>
        <end position="326"/>
    </location>
</feature>
<dbReference type="InterPro" id="IPR004805">
    <property type="entry name" value="DnaE2/DnaE/PolC"/>
</dbReference>
<dbReference type="Pfam" id="PF07733">
    <property type="entry name" value="DNA_pol3_alpha"/>
    <property type="match status" value="1"/>
</dbReference>
<comment type="caution">
    <text evidence="12">The sequence shown here is derived from an EMBL/GenBank/DDBJ whole genome shotgun (WGS) entry which is preliminary data.</text>
</comment>
<dbReference type="STRING" id="1802389.A3C17_02040"/>
<evidence type="ECO:0000256" key="6">
    <source>
        <dbReference type="ARBA" id="ARBA00022932"/>
    </source>
</evidence>
<dbReference type="Gene3D" id="1.10.150.870">
    <property type="match status" value="1"/>
</dbReference>
<keyword evidence="5" id="KW-0235">DNA replication</keyword>
<dbReference type="GO" id="GO:0006260">
    <property type="term" value="P:DNA replication"/>
    <property type="evidence" value="ECO:0007669"/>
    <property type="project" value="UniProtKB-KW"/>
</dbReference>
<dbReference type="PANTHER" id="PTHR32294:SF0">
    <property type="entry name" value="DNA POLYMERASE III SUBUNIT ALPHA"/>
    <property type="match status" value="1"/>
</dbReference>
<dbReference type="PANTHER" id="PTHR32294">
    <property type="entry name" value="DNA POLYMERASE III SUBUNIT ALPHA"/>
    <property type="match status" value="1"/>
</dbReference>
<dbReference type="Pfam" id="PF01336">
    <property type="entry name" value="tRNA_anti-codon"/>
    <property type="match status" value="1"/>
</dbReference>
<keyword evidence="6" id="KW-0239">DNA-directed DNA polymerase</keyword>
<dbReference type="GO" id="GO:0003887">
    <property type="term" value="F:DNA-directed DNA polymerase activity"/>
    <property type="evidence" value="ECO:0007669"/>
    <property type="project" value="UniProtKB-KW"/>
</dbReference>
<evidence type="ECO:0000256" key="4">
    <source>
        <dbReference type="ARBA" id="ARBA00022695"/>
    </source>
</evidence>
<evidence type="ECO:0000259" key="11">
    <source>
        <dbReference type="Pfam" id="PF17657"/>
    </source>
</evidence>
<dbReference type="InterPro" id="IPR029460">
    <property type="entry name" value="DNAPol_HHH"/>
</dbReference>
<dbReference type="GO" id="GO:0005737">
    <property type="term" value="C:cytoplasm"/>
    <property type="evidence" value="ECO:0007669"/>
    <property type="project" value="UniProtKB-SubCell"/>
</dbReference>
<organism evidence="12 13">
    <name type="scientific">Candidatus Uhrbacteria bacterium RIFCSPHIGHO2_02_FULL_53_13</name>
    <dbReference type="NCBI Taxonomy" id="1802389"/>
    <lineage>
        <taxon>Bacteria</taxon>
        <taxon>Candidatus Uhriibacteriota</taxon>
    </lineage>
</organism>
<gene>
    <name evidence="12" type="ORF">A3C17_02040</name>
</gene>
<dbReference type="Proteomes" id="UP000177097">
    <property type="component" value="Unassembled WGS sequence"/>
</dbReference>
<dbReference type="GO" id="GO:0008408">
    <property type="term" value="F:3'-5' exonuclease activity"/>
    <property type="evidence" value="ECO:0007669"/>
    <property type="project" value="InterPro"/>
</dbReference>
<dbReference type="CDD" id="cd04485">
    <property type="entry name" value="DnaE_OBF"/>
    <property type="match status" value="1"/>
</dbReference>
<dbReference type="InterPro" id="IPR041931">
    <property type="entry name" value="DNA_pol3_alpha_thumb_dom"/>
</dbReference>
<proteinExistence type="predicted"/>
<dbReference type="EC" id="2.7.7.7" evidence="2"/>
<keyword evidence="3" id="KW-0808">Transferase</keyword>
<dbReference type="NCBIfam" id="TIGR00594">
    <property type="entry name" value="polc"/>
    <property type="match status" value="1"/>
</dbReference>
<evidence type="ECO:0000256" key="3">
    <source>
        <dbReference type="ARBA" id="ARBA00022679"/>
    </source>
</evidence>
<evidence type="ECO:0000313" key="12">
    <source>
        <dbReference type="EMBL" id="OGL70180.1"/>
    </source>
</evidence>
<sequence length="780" mass="86391">MDFADTRRAEVLNYVRSKYGSDHVAGIITFGTMMPRAAVRDAARVLGLTFGQADRIAKLIPPPVQGRHMPLKTAVKEHAELRDDYRANPLTRQVIDLAVRIEGTPRHASQHACGVVISDRPLTDYVPIQESQHDDLDYVSQYSLSSVEAAGLVKMDFLGLSNLSIIEQALEIIEAVHGTRININTIPLDDRATFDLLGRGETVGVFQLESEGMQRYLTELKPSEFQDIVAMCALYRPGPLSAGMVPQYIHRKNGRQKVVYEHQLMEDILKETYGVTVYQEQIMKLSQTLAGFTGGEADTLRKAMGKKKRDVLAKMRTKFIVGCVKTGLSKQLANKIWADWEGFADYAFNKSHSACYGMIAYRTAYLKAHFPAEFMAAVMNSDSGNIDRMTIEVHECLRIGIHVLPPDMNESFVGFGVVGKEKKIRWGLIAIKNVGEEVSRAIVEERKKHGAYKDVSDFISRVSSRHVNRKSLESLMKAGAFDGCGERGMLLANIDSILRAHKQVQQDAQTQQGNLFDLAPSLVMQHVTLHNAPPATRTERLGWEKELLGIYITEHPFVSFAERLNTFIVQLPDIAGKPDGTFVKVGGVIEVVHTITTKKGDQMAFVRFEDGVGDCEVVFFPQLFAEYKPFLEEGTLCVVSGKVSQREGQAKSILANSLVRFTEDTFGEVERMLKNGVWVDEAAHQTARQEAVQQQDMEGPAIVISLDKAPSEKQIVGLRSIFTSRSGDVPVQFSIDAGGGRKWIKTEYAILPTDAVLEAIGDIIGADRVQVVGIGTTATS</sequence>
<evidence type="ECO:0000256" key="5">
    <source>
        <dbReference type="ARBA" id="ARBA00022705"/>
    </source>
</evidence>
<dbReference type="Pfam" id="PF14579">
    <property type="entry name" value="HHH_6"/>
    <property type="match status" value="1"/>
</dbReference>
<feature type="domain" description="Bacterial DNA polymerase III alpha subunit NTPase" evidence="9">
    <location>
        <begin position="1"/>
        <end position="159"/>
    </location>
</feature>
<keyword evidence="4" id="KW-0548">Nucleotidyltransferase</keyword>
<comment type="subcellular location">
    <subcellularLocation>
        <location evidence="1">Cytoplasm</location>
    </subcellularLocation>
</comment>
<dbReference type="InterPro" id="IPR040982">
    <property type="entry name" value="DNA_pol3_finger"/>
</dbReference>
<evidence type="ECO:0000256" key="7">
    <source>
        <dbReference type="ARBA" id="ARBA00049244"/>
    </source>
</evidence>
<feature type="domain" description="OB" evidence="8">
    <location>
        <begin position="592"/>
        <end position="658"/>
    </location>
</feature>
<dbReference type="Pfam" id="PF17657">
    <property type="entry name" value="DNA_pol3_finger"/>
    <property type="match status" value="1"/>
</dbReference>